<dbReference type="AlphaFoldDB" id="A0A1F6FQ14"/>
<organism evidence="3 4">
    <name type="scientific">Candidatus Kaiserbacteria bacterium RIFOXYD1_FULL_42_15</name>
    <dbReference type="NCBI Taxonomy" id="1798532"/>
    <lineage>
        <taxon>Bacteria</taxon>
        <taxon>Candidatus Kaiseribacteriota</taxon>
    </lineage>
</organism>
<evidence type="ECO:0000256" key="1">
    <source>
        <dbReference type="SAM" id="Coils"/>
    </source>
</evidence>
<keyword evidence="1" id="KW-0175">Coiled coil</keyword>
<comment type="caution">
    <text evidence="3">The sequence shown here is derived from an EMBL/GenBank/DDBJ whole genome shotgun (WGS) entry which is preliminary data.</text>
</comment>
<evidence type="ECO:0000313" key="4">
    <source>
        <dbReference type="Proteomes" id="UP000179230"/>
    </source>
</evidence>
<dbReference type="InterPro" id="IPR026866">
    <property type="entry name" value="CR006_AAA"/>
</dbReference>
<protein>
    <recommendedName>
        <fullName evidence="2">Protein CR006 P-loop domain-containing protein</fullName>
    </recommendedName>
</protein>
<dbReference type="EMBL" id="MFMT01000034">
    <property type="protein sequence ID" value="OGG87935.1"/>
    <property type="molecule type" value="Genomic_DNA"/>
</dbReference>
<dbReference type="InterPro" id="IPR027417">
    <property type="entry name" value="P-loop_NTPase"/>
</dbReference>
<dbReference type="Pfam" id="PF13166">
    <property type="entry name" value="AAA_13"/>
    <property type="match status" value="1"/>
</dbReference>
<gene>
    <name evidence="3" type="ORF">A2592_01755</name>
</gene>
<name>A0A1F6FQ14_9BACT</name>
<feature type="domain" description="Protein CR006 P-loop" evidence="2">
    <location>
        <begin position="39"/>
        <end position="748"/>
    </location>
</feature>
<evidence type="ECO:0000313" key="3">
    <source>
        <dbReference type="EMBL" id="OGG87935.1"/>
    </source>
</evidence>
<reference evidence="3 4" key="1">
    <citation type="journal article" date="2016" name="Nat. Commun.">
        <title>Thousands of microbial genomes shed light on interconnected biogeochemical processes in an aquifer system.</title>
        <authorList>
            <person name="Anantharaman K."/>
            <person name="Brown C.T."/>
            <person name="Hug L.A."/>
            <person name="Sharon I."/>
            <person name="Castelle C.J."/>
            <person name="Probst A.J."/>
            <person name="Thomas B.C."/>
            <person name="Singh A."/>
            <person name="Wilkins M.J."/>
            <person name="Karaoz U."/>
            <person name="Brodie E.L."/>
            <person name="Williams K.H."/>
            <person name="Hubbard S.S."/>
            <person name="Banfield J.F."/>
        </authorList>
    </citation>
    <scope>NUCLEOTIDE SEQUENCE [LARGE SCALE GENOMIC DNA]</scope>
</reference>
<dbReference type="Gene3D" id="3.40.50.300">
    <property type="entry name" value="P-loop containing nucleotide triphosphate hydrolases"/>
    <property type="match status" value="1"/>
</dbReference>
<feature type="coiled-coil region" evidence="1">
    <location>
        <begin position="434"/>
        <end position="461"/>
    </location>
</feature>
<sequence>MKIKKLSKLNNAFSYSYFDWDNINQINFIDKNGNSKTRDGAFIKNNILFAENGNGKSKLVDIFKSINGSTDIIEKHRDWENNAQEIKVILDDNSEINFSTHWSTDSLKDKFIFFDKHFIDTFVHSTDPHRTDTPQRRQQRGKNIVYLGNFAEYNLEIDRVNALKDAISKKNCMFSETESTKINGVLNLGNITKQTLLSKKHEIETLEIAELQTKKDELVKLETELEKFSQALKDKTKISILNQLLESKDNFSLKIKAVEDVVEKEVELRPSAIFSFTVAKGVQQTLHKIAHKKDFIKQGLETITGSTIECPFCEQKIKKDDYLQIIKDYQEIFDETFSKEEENIKILLSKYRTLLENLKDLQAPTQNQIFLDEAKKFITIQEVLPILSLSEQQKTIIKAELTLVSKKESKILEKVDGSNIEKIKIIIAEATTLVAFYNEIIQKINTRVKQLKDDANNGRLETKKLEYETTVKTLRNDIFYIDNKTVFVNYFHANDQEKENKKVVDGLERIYQVMKTKIVEEFNKFITDYFSVIQDFVKEISPSMEILEVAGEGSYNRNNREPALCGFRIEYNRQDCSNSLSEGEKQVIALAFFFARLKKEPNKNKVIILDDPITSFDTGKRKSTAELIQRESKDFDQLFVFTCDPLFREYCLKQISDRNFYYIFKTRGSSAIHYVPTKKETIYSSFEDEFKNIENSQGSNENVIIFGQKLRFCLETKIKEDYFGYSEDKLSSMIEQVAGKGKEKFEKLIDNKDIILQIYSYCNTGGLAHYPRDGSTSWNELKDKIKQYLSLDL</sequence>
<evidence type="ECO:0000259" key="2">
    <source>
        <dbReference type="Pfam" id="PF13166"/>
    </source>
</evidence>
<feature type="coiled-coil region" evidence="1">
    <location>
        <begin position="211"/>
        <end position="238"/>
    </location>
</feature>
<accession>A0A1F6FQ14</accession>
<dbReference type="SUPFAM" id="SSF52540">
    <property type="entry name" value="P-loop containing nucleoside triphosphate hydrolases"/>
    <property type="match status" value="1"/>
</dbReference>
<dbReference type="Proteomes" id="UP000179230">
    <property type="component" value="Unassembled WGS sequence"/>
</dbReference>
<proteinExistence type="predicted"/>